<gene>
    <name evidence="2" type="ORF">METZ01_LOCUS107143</name>
</gene>
<dbReference type="InterPro" id="IPR018977">
    <property type="entry name" value="NurA_domain"/>
</dbReference>
<evidence type="ECO:0000313" key="2">
    <source>
        <dbReference type="EMBL" id="SVA54289.1"/>
    </source>
</evidence>
<accession>A0A381WP31</accession>
<evidence type="ECO:0000259" key="1">
    <source>
        <dbReference type="SMART" id="SM00933"/>
    </source>
</evidence>
<dbReference type="SMART" id="SM00933">
    <property type="entry name" value="NurA"/>
    <property type="match status" value="1"/>
</dbReference>
<dbReference type="EMBL" id="UINC01012430">
    <property type="protein sequence ID" value="SVA54289.1"/>
    <property type="molecule type" value="Genomic_DNA"/>
</dbReference>
<name>A0A381WP31_9ZZZZ</name>
<proteinExistence type="predicted"/>
<dbReference type="AlphaFoldDB" id="A0A381WP31"/>
<reference evidence="2" key="1">
    <citation type="submission" date="2018-05" db="EMBL/GenBank/DDBJ databases">
        <authorList>
            <person name="Lanie J.A."/>
            <person name="Ng W.-L."/>
            <person name="Kazmierczak K.M."/>
            <person name="Andrzejewski T.M."/>
            <person name="Davidsen T.M."/>
            <person name="Wayne K.J."/>
            <person name="Tettelin H."/>
            <person name="Glass J.I."/>
            <person name="Rusch D."/>
            <person name="Podicherti R."/>
            <person name="Tsui H.-C.T."/>
            <person name="Winkler M.E."/>
        </authorList>
    </citation>
    <scope>NUCLEOTIDE SEQUENCE</scope>
</reference>
<protein>
    <recommendedName>
        <fullName evidence="1">NurA domain-containing protein</fullName>
    </recommendedName>
</protein>
<organism evidence="2">
    <name type="scientific">marine metagenome</name>
    <dbReference type="NCBI Taxonomy" id="408172"/>
    <lineage>
        <taxon>unclassified sequences</taxon>
        <taxon>metagenomes</taxon>
        <taxon>ecological metagenomes</taxon>
    </lineage>
</organism>
<sequence length="408" mass="45618">MALDLERTAYQLDAMMSGLNNFSSAHNDRLAEAVSVLEEFRREIFLKKTDSSSGVFQWTPPVFPENPSKSIKETSLPTDYTVIGVDGSNIDVNRHIPVDCFLINTGTARLRYGDVPEAHLSSDPQLFVPPDQTVLSDPDNPHKFLQIQGTILGAIRSVKEMETLAAALKNSELNSVEDIPFVGLIDGTLLLLDLLRPGIPDFVIDAVLVEGFIRALDDIKLAAQEKKIVVASYISLPGSNEIIDGIRLLACPYEKSDCLYHCGEIRKGARPCDSAAEGLLDRDLMSVTVKDGERSELFSSNFHMAKNYYGDNEITFFYLNTGYEMARVEMPSWASAKRKDVDLVHSVVMEQCRKGRGYPTALMEAHEQAVISTADRRYFLNLVEEVLENNGIEFTTSQKDRSKRLRWL</sequence>
<feature type="domain" description="NurA" evidence="1">
    <location>
        <begin position="80"/>
        <end position="371"/>
    </location>
</feature>
<dbReference type="Pfam" id="PF09376">
    <property type="entry name" value="NurA"/>
    <property type="match status" value="1"/>
</dbReference>